<dbReference type="CDD" id="cd00586">
    <property type="entry name" value="4HBT"/>
    <property type="match status" value="1"/>
</dbReference>
<dbReference type="EMBL" id="FZOU01000003">
    <property type="protein sequence ID" value="SNS91294.1"/>
    <property type="molecule type" value="Genomic_DNA"/>
</dbReference>
<dbReference type="InterPro" id="IPR008272">
    <property type="entry name" value="HB-CoA_thioesterase_AS"/>
</dbReference>
<organism evidence="3 4">
    <name type="scientific">Granulicella rosea</name>
    <dbReference type="NCBI Taxonomy" id="474952"/>
    <lineage>
        <taxon>Bacteria</taxon>
        <taxon>Pseudomonadati</taxon>
        <taxon>Acidobacteriota</taxon>
        <taxon>Terriglobia</taxon>
        <taxon>Terriglobales</taxon>
        <taxon>Acidobacteriaceae</taxon>
        <taxon>Granulicella</taxon>
    </lineage>
</organism>
<dbReference type="GO" id="GO:0047617">
    <property type="term" value="F:fatty acyl-CoA hydrolase activity"/>
    <property type="evidence" value="ECO:0007669"/>
    <property type="project" value="TreeGrafter"/>
</dbReference>
<evidence type="ECO:0000313" key="4">
    <source>
        <dbReference type="Proteomes" id="UP000198356"/>
    </source>
</evidence>
<evidence type="ECO:0000256" key="1">
    <source>
        <dbReference type="ARBA" id="ARBA00005953"/>
    </source>
</evidence>
<keyword evidence="4" id="KW-1185">Reference proteome</keyword>
<dbReference type="Proteomes" id="UP000198356">
    <property type="component" value="Unassembled WGS sequence"/>
</dbReference>
<name>A0A239IFV0_9BACT</name>
<sequence length="143" mass="16307">MSTEIVGEARVRVRYAETDQMGVVYHANYLVWFEIGRVELMRQLGLDYKAMERDEGCLIAVVEATARYKAPARYDDELTIRTRLVEARGPIVRFGYAVVREADETLLCEGSTTHVVVGRDMKRRRMPERYAEAFLAATAVSVL</sequence>
<dbReference type="AlphaFoldDB" id="A0A239IFV0"/>
<dbReference type="InterPro" id="IPR006684">
    <property type="entry name" value="YbgC/YbaW"/>
</dbReference>
<dbReference type="PANTHER" id="PTHR31793:SF27">
    <property type="entry name" value="NOVEL THIOESTERASE SUPERFAMILY DOMAIN AND SAPOSIN A-TYPE DOMAIN CONTAINING PROTEIN (0610012H03RIK)"/>
    <property type="match status" value="1"/>
</dbReference>
<gene>
    <name evidence="3" type="ORF">SAMN05421770_10349</name>
</gene>
<dbReference type="PROSITE" id="PS01328">
    <property type="entry name" value="4HBCOA_THIOESTERASE"/>
    <property type="match status" value="1"/>
</dbReference>
<dbReference type="InterPro" id="IPR029069">
    <property type="entry name" value="HotDog_dom_sf"/>
</dbReference>
<evidence type="ECO:0000256" key="2">
    <source>
        <dbReference type="ARBA" id="ARBA00022801"/>
    </source>
</evidence>
<dbReference type="SUPFAM" id="SSF54637">
    <property type="entry name" value="Thioesterase/thiol ester dehydrase-isomerase"/>
    <property type="match status" value="1"/>
</dbReference>
<dbReference type="Gene3D" id="3.10.129.10">
    <property type="entry name" value="Hotdog Thioesterase"/>
    <property type="match status" value="1"/>
</dbReference>
<comment type="similarity">
    <text evidence="1">Belongs to the 4-hydroxybenzoyl-CoA thioesterase family.</text>
</comment>
<dbReference type="PANTHER" id="PTHR31793">
    <property type="entry name" value="4-HYDROXYBENZOYL-COA THIOESTERASE FAMILY MEMBER"/>
    <property type="match status" value="1"/>
</dbReference>
<dbReference type="NCBIfam" id="TIGR00051">
    <property type="entry name" value="YbgC/FadM family acyl-CoA thioesterase"/>
    <property type="match status" value="1"/>
</dbReference>
<dbReference type="PIRSF" id="PIRSF003230">
    <property type="entry name" value="YbgC"/>
    <property type="match status" value="1"/>
</dbReference>
<dbReference type="InterPro" id="IPR050563">
    <property type="entry name" value="4-hydroxybenzoyl-CoA_TE"/>
</dbReference>
<protein>
    <submittedName>
        <fullName evidence="3">Acyl-CoA thioester hydrolase</fullName>
    </submittedName>
</protein>
<evidence type="ECO:0000313" key="3">
    <source>
        <dbReference type="EMBL" id="SNS91294.1"/>
    </source>
</evidence>
<proteinExistence type="inferred from homology"/>
<dbReference type="RefSeq" id="WP_089408182.1">
    <property type="nucleotide sequence ID" value="NZ_FZOU01000003.1"/>
</dbReference>
<keyword evidence="2 3" id="KW-0378">Hydrolase</keyword>
<dbReference type="Pfam" id="PF13279">
    <property type="entry name" value="4HBT_2"/>
    <property type="match status" value="1"/>
</dbReference>
<accession>A0A239IFV0</accession>
<dbReference type="OrthoDB" id="9800856at2"/>
<reference evidence="3 4" key="1">
    <citation type="submission" date="2017-06" db="EMBL/GenBank/DDBJ databases">
        <authorList>
            <person name="Kim H.J."/>
            <person name="Triplett B.A."/>
        </authorList>
    </citation>
    <scope>NUCLEOTIDE SEQUENCE [LARGE SCALE GENOMIC DNA]</scope>
    <source>
        <strain evidence="3 4">DSM 18704</strain>
    </source>
</reference>